<evidence type="ECO:0000259" key="1">
    <source>
        <dbReference type="Pfam" id="PF13679"/>
    </source>
</evidence>
<name>A0A3D8H326_9GAMM</name>
<dbReference type="EMBL" id="QRDH01000005">
    <property type="protein sequence ID" value="RDU40706.1"/>
    <property type="molecule type" value="Genomic_DNA"/>
</dbReference>
<gene>
    <name evidence="2" type="ORF">DXI23_13130</name>
</gene>
<dbReference type="PANTHER" id="PTHR13369">
    <property type="match status" value="1"/>
</dbReference>
<sequence length="424" mass="48314">MTLPPAASLHHGAESFYQHWQQLNDWLVQHSEFWQPAPFMTPEPAWARRYPELGTMLAELTDGECQQLDGSPVELAARVAPWLPSLDRYADMVQLPELLPAPEKASEATLPEIRATDMPGRKRLQSGAFTAALTPLEHPALDWCCGKGHLSRTLAPFCPSEIQGFEWNPELVRDGNRLAQQFGDPVSIRCQDVMAEDLSLPSRHHGVALHACGDLHRQLLKRGSEAGLPRLSVSPCCYHLTEMEHYRPLSQRAADHPKALQPSRNDLRLAVQETVTAPARVREQTRLVSQWRLGFDGLQRQLRGCDEYLPVPSNPPRLLNEGFPAFCRWAAAKKQLRLPDTLDFDHWQAFGEQRLAEVRRHELVRHLFRRPLELWMVLDYALFLEEQGYRVRLGHFCDRSLTPRNLLLDAVRVSGTQPVQHSHL</sequence>
<dbReference type="SUPFAM" id="SSF53335">
    <property type="entry name" value="S-adenosyl-L-methionine-dependent methyltransferases"/>
    <property type="match status" value="1"/>
</dbReference>
<evidence type="ECO:0000313" key="2">
    <source>
        <dbReference type="EMBL" id="RDU40706.1"/>
    </source>
</evidence>
<dbReference type="CDD" id="cd02440">
    <property type="entry name" value="AdoMet_MTases"/>
    <property type="match status" value="1"/>
</dbReference>
<dbReference type="Pfam" id="PF13679">
    <property type="entry name" value="Methyltransf_32"/>
    <property type="match status" value="1"/>
</dbReference>
<dbReference type="GO" id="GO:0032259">
    <property type="term" value="P:methylation"/>
    <property type="evidence" value="ECO:0007669"/>
    <property type="project" value="UniProtKB-KW"/>
</dbReference>
<keyword evidence="2" id="KW-0808">Transferase</keyword>
<dbReference type="RefSeq" id="WP_104270780.1">
    <property type="nucleotide sequence ID" value="NZ_PSSW01000005.1"/>
</dbReference>
<dbReference type="GO" id="GO:0008168">
    <property type="term" value="F:methyltransferase activity"/>
    <property type="evidence" value="ECO:0007669"/>
    <property type="project" value="UniProtKB-KW"/>
</dbReference>
<dbReference type="AlphaFoldDB" id="A0A3D8H326"/>
<dbReference type="InterPro" id="IPR029063">
    <property type="entry name" value="SAM-dependent_MTases_sf"/>
</dbReference>
<dbReference type="InterPro" id="IPR025714">
    <property type="entry name" value="Methyltranfer_dom"/>
</dbReference>
<organism evidence="2 3">
    <name type="scientific">Marinobacter flavimaris</name>
    <dbReference type="NCBI Taxonomy" id="262076"/>
    <lineage>
        <taxon>Bacteria</taxon>
        <taxon>Pseudomonadati</taxon>
        <taxon>Pseudomonadota</taxon>
        <taxon>Gammaproteobacteria</taxon>
        <taxon>Pseudomonadales</taxon>
        <taxon>Marinobacteraceae</taxon>
        <taxon>Marinobacter</taxon>
    </lineage>
</organism>
<reference evidence="2 3" key="1">
    <citation type="submission" date="2018-08" db="EMBL/GenBank/DDBJ databases">
        <title>Genome sequence of Marinobacter flavimaris KCTC 12185.</title>
        <authorList>
            <person name="Chun J."/>
            <person name="Kim B.-Y."/>
            <person name="Choi S.-B."/>
            <person name="Kwak M.-J."/>
        </authorList>
    </citation>
    <scope>NUCLEOTIDE SEQUENCE [LARGE SCALE GENOMIC DNA]</scope>
    <source>
        <strain evidence="2 3">KCTC 12185</strain>
    </source>
</reference>
<keyword evidence="3" id="KW-1185">Reference proteome</keyword>
<evidence type="ECO:0000313" key="3">
    <source>
        <dbReference type="Proteomes" id="UP000256431"/>
    </source>
</evidence>
<dbReference type="Gene3D" id="3.40.50.150">
    <property type="entry name" value="Vaccinia Virus protein VP39"/>
    <property type="match status" value="1"/>
</dbReference>
<dbReference type="Proteomes" id="UP000256431">
    <property type="component" value="Unassembled WGS sequence"/>
</dbReference>
<comment type="caution">
    <text evidence="2">The sequence shown here is derived from an EMBL/GenBank/DDBJ whole genome shotgun (WGS) entry which is preliminary data.</text>
</comment>
<feature type="domain" description="Methyltransferase" evidence="1">
    <location>
        <begin position="140"/>
        <end position="240"/>
    </location>
</feature>
<proteinExistence type="predicted"/>
<dbReference type="PANTHER" id="PTHR13369:SF0">
    <property type="entry name" value="GLUTATHIONE S-TRANSFERASE C-TERMINAL DOMAIN-CONTAINING PROTEIN"/>
    <property type="match status" value="1"/>
</dbReference>
<keyword evidence="2" id="KW-0489">Methyltransferase</keyword>
<protein>
    <submittedName>
        <fullName evidence="2">Methyltransferase</fullName>
    </submittedName>
</protein>
<accession>A0A3D8H326</accession>